<evidence type="ECO:0008006" key="4">
    <source>
        <dbReference type="Google" id="ProtNLM"/>
    </source>
</evidence>
<proteinExistence type="predicted"/>
<comment type="caution">
    <text evidence="2">The sequence shown here is derived from an EMBL/GenBank/DDBJ whole genome shotgun (WGS) entry which is preliminary data.</text>
</comment>
<protein>
    <recommendedName>
        <fullName evidence="4">Envelope fusion protein</fullName>
    </recommendedName>
</protein>
<accession>A0AA89C559</accession>
<keyword evidence="1" id="KW-0812">Transmembrane</keyword>
<keyword evidence="1" id="KW-0472">Membrane</keyword>
<organism evidence="2 3">
    <name type="scientific">Pinctada imbricata</name>
    <name type="common">Atlantic pearl-oyster</name>
    <name type="synonym">Pinctada martensii</name>
    <dbReference type="NCBI Taxonomy" id="66713"/>
    <lineage>
        <taxon>Eukaryota</taxon>
        <taxon>Metazoa</taxon>
        <taxon>Spiralia</taxon>
        <taxon>Lophotrochozoa</taxon>
        <taxon>Mollusca</taxon>
        <taxon>Bivalvia</taxon>
        <taxon>Autobranchia</taxon>
        <taxon>Pteriomorphia</taxon>
        <taxon>Pterioida</taxon>
        <taxon>Pterioidea</taxon>
        <taxon>Pteriidae</taxon>
        <taxon>Pinctada</taxon>
    </lineage>
</organism>
<evidence type="ECO:0000313" key="3">
    <source>
        <dbReference type="Proteomes" id="UP001186944"/>
    </source>
</evidence>
<dbReference type="Proteomes" id="UP001186944">
    <property type="component" value="Unassembled WGS sequence"/>
</dbReference>
<name>A0AA89C559_PINIB</name>
<dbReference type="AlphaFoldDB" id="A0AA89C559"/>
<feature type="transmembrane region" description="Helical" evidence="1">
    <location>
        <begin position="580"/>
        <end position="601"/>
    </location>
</feature>
<evidence type="ECO:0000313" key="2">
    <source>
        <dbReference type="EMBL" id="KAK3095102.1"/>
    </source>
</evidence>
<evidence type="ECO:0000256" key="1">
    <source>
        <dbReference type="SAM" id="Phobius"/>
    </source>
</evidence>
<dbReference type="InterPro" id="IPR022048">
    <property type="entry name" value="Envelope_fusion-like"/>
</dbReference>
<reference evidence="2" key="1">
    <citation type="submission" date="2019-08" db="EMBL/GenBank/DDBJ databases">
        <title>The improved chromosome-level genome for the pearl oyster Pinctada fucata martensii using PacBio sequencing and Hi-C.</title>
        <authorList>
            <person name="Zheng Z."/>
        </authorList>
    </citation>
    <scope>NUCLEOTIDE SEQUENCE</scope>
    <source>
        <strain evidence="2">ZZ-2019</strain>
        <tissue evidence="2">Adductor muscle</tissue>
    </source>
</reference>
<keyword evidence="3" id="KW-1185">Reference proteome</keyword>
<dbReference type="EMBL" id="VSWD01000008">
    <property type="protein sequence ID" value="KAK3095102.1"/>
    <property type="molecule type" value="Genomic_DNA"/>
</dbReference>
<keyword evidence="1" id="KW-1133">Transmembrane helix</keyword>
<sequence>MMSIFMILLSFGSANETPEQRLNYGILFEPAGKLYLGQEYWIHTFEIPLPKKISLQRPLTCHANYCKYAQHVLKMLNALHMQMMSQVNSTVHQIHSLLPQTHLPKPDKFIGSSRSKRGLFDFVGKISKSLFGTATSDEVATIRRHMQLLNRNNAKIAKAMAIQEQHLSSIISNVNERFDNVMNAVQENHQDTVALTSLLHTSIDAMEHEFAILESLILKQTNASAQLQNALEHVKLSVHELLKGKLSPFLITPQNIRSSLHQVQSIIDSKFPKFHIIHKDPLYYFSYGEFLYSRVHSNLYLSLKIPISPFQLPLSVYSVYSFPVPVNASSSHATKLMDTPTYFAHTSDNQHFTTLTSSQLSKCNGQDSDTKFCSFHLSLTSSASPTCISAIFYKNKALVHNLCDFRFIIDEIKPAIIELSTLNTLMYRTDMIALDCPSGQRIIKGCSFCVMQIPCLCSLTSGNLFLPPKVGSCTNNSDTVTVLHPVNLALIQEFFDPRFHKAIFGDTSFRELRDINFPSFNIFNHSFSQYLANDKQHHLSMKKMAKLAKRDETVFKSLAESMLAGQIDFSTSSFPDTDGLIALVGTSLAFLCIIYCIWSYFKIRKLTTLLALTHVTNPSHAFPTLHPDLSLMYTKAPEVDEKVTIFENIYTSFTTPWPYVTLSVFTTLFICFYAHKLWKKFKSTHKTTLHIELTTGTECILLQLATLPLCPDNWVIQPPQDIHNINIHRTYLLWATVTLETSEFAIQNVHTNKQLNIPTSFNISVIKAYRLRRLLRQPYTAYFLLSHHRYFRLLQ</sequence>
<dbReference type="Pfam" id="PF12259">
    <property type="entry name" value="Baculo_F"/>
    <property type="match status" value="1"/>
</dbReference>
<gene>
    <name evidence="2" type="ORF">FSP39_010360</name>
</gene>